<sequence length="237" mass="27398">MPISDPVIISASPAEEQPPPPDISAFTHTPCYCEENAYFLCKNLCRMGVTDEESRDLFVVFISNEDRRIPLWHQKASSRTDGLILWDYHVICIQVKSHGRGNKLHQVWDLDTTLPFPVPLNQYIMEAVRPSLPLDPRFTRIFRVVHAPLFLRCFASDRRHMKDSDGHWMSPPPTYEPIIAEDGTLHNLEQYIQMSAKDVVTNSGDLTNRIQMERFGVVMNEMQLEEFFYVQYDGHSS</sequence>
<dbReference type="GO" id="GO:0005829">
    <property type="term" value="C:cytosol"/>
    <property type="evidence" value="ECO:0007669"/>
    <property type="project" value="TreeGrafter"/>
</dbReference>
<comment type="catalytic activity">
    <reaction evidence="7 8">
        <text>N-terminal L-glutaminyl-[protein] + H2O = N-terminal L-glutamyl-[protein] + NH4(+)</text>
        <dbReference type="Rhea" id="RHEA:50680"/>
        <dbReference type="Rhea" id="RHEA-COMP:12668"/>
        <dbReference type="Rhea" id="RHEA-COMP:12777"/>
        <dbReference type="ChEBI" id="CHEBI:15377"/>
        <dbReference type="ChEBI" id="CHEBI:28938"/>
        <dbReference type="ChEBI" id="CHEBI:64721"/>
        <dbReference type="ChEBI" id="CHEBI:64722"/>
        <dbReference type="EC" id="3.5.1.122"/>
    </reaction>
</comment>
<keyword evidence="11" id="KW-1185">Reference proteome</keyword>
<dbReference type="GO" id="GO:0005634">
    <property type="term" value="C:nucleus"/>
    <property type="evidence" value="ECO:0007669"/>
    <property type="project" value="TreeGrafter"/>
</dbReference>
<protein>
    <recommendedName>
        <fullName evidence="4 8">Protein N-terminal glutamine amidohydrolase</fullName>
        <ecNumber evidence="3 8">3.5.1.122</ecNumber>
    </recommendedName>
    <alternativeName>
        <fullName evidence="6 8">Protein NH2-terminal glutamine deamidase</fullName>
    </alternativeName>
</protein>
<dbReference type="GO" id="GO:0008418">
    <property type="term" value="F:protein-N-terminal asparagine amidohydrolase activity"/>
    <property type="evidence" value="ECO:0007669"/>
    <property type="project" value="UniProtKB-UniRule"/>
</dbReference>
<evidence type="ECO:0000313" key="11">
    <source>
        <dbReference type="Proteomes" id="UP000825729"/>
    </source>
</evidence>
<evidence type="ECO:0000256" key="7">
    <source>
        <dbReference type="ARBA" id="ARBA00048768"/>
    </source>
</evidence>
<comment type="function">
    <text evidence="8">Mediates the side-chain deamidation of N-terminal glutamine residues to glutamate, an important step in N-end rule pathway of protein degradation. Conversion of the resulting N-terminal glutamine to glutamate renders the protein susceptible to arginylation, polyubiquitination and degradation as specified by the N-end rule. Does not act on substrates with internal or C-terminal glutamine and does not act on non-glutamine residues in any position.</text>
</comment>
<comment type="subunit">
    <text evidence="2 8">Monomer.</text>
</comment>
<evidence type="ECO:0000313" key="10">
    <source>
        <dbReference type="EMBL" id="KAG9457400.1"/>
    </source>
</evidence>
<comment type="similarity">
    <text evidence="1 8">Belongs to the NTAQ1 family.</text>
</comment>
<reference evidence="10 11" key="1">
    <citation type="submission" date="2021-07" db="EMBL/GenBank/DDBJ databases">
        <title>The Aristolochia fimbriata genome: insights into angiosperm evolution, floral development and chemical biosynthesis.</title>
        <authorList>
            <person name="Jiao Y."/>
        </authorList>
    </citation>
    <scope>NUCLEOTIDE SEQUENCE [LARGE SCALE GENOMIC DNA]</scope>
    <source>
        <strain evidence="10">IBCAS-2021</strain>
        <tissue evidence="10">Leaf</tissue>
    </source>
</reference>
<dbReference type="EC" id="3.5.1.122" evidence="3 8"/>
<evidence type="ECO:0000256" key="5">
    <source>
        <dbReference type="ARBA" id="ARBA00022801"/>
    </source>
</evidence>
<dbReference type="EMBL" id="JAINDJ010000002">
    <property type="protein sequence ID" value="KAG9457400.1"/>
    <property type="molecule type" value="Genomic_DNA"/>
</dbReference>
<proteinExistence type="inferred from homology"/>
<comment type="caution">
    <text evidence="10">The sequence shown here is derived from an EMBL/GenBank/DDBJ whole genome shotgun (WGS) entry which is preliminary data.</text>
</comment>
<dbReference type="Proteomes" id="UP000825729">
    <property type="component" value="Unassembled WGS sequence"/>
</dbReference>
<dbReference type="PANTHER" id="PTHR13035:SF0">
    <property type="entry name" value="PROTEIN N-TERMINAL GLUTAMINE AMIDOHYDROLASE"/>
    <property type="match status" value="1"/>
</dbReference>
<dbReference type="PANTHER" id="PTHR13035">
    <property type="entry name" value="PROTEIN N-TERMINAL GLUTAMINE AMIDOHYDROLASE"/>
    <property type="match status" value="1"/>
</dbReference>
<evidence type="ECO:0000256" key="3">
    <source>
        <dbReference type="ARBA" id="ARBA00012718"/>
    </source>
</evidence>
<keyword evidence="5 8" id="KW-0378">Hydrolase</keyword>
<dbReference type="AlphaFoldDB" id="A0AAV7F889"/>
<evidence type="ECO:0000259" key="9">
    <source>
        <dbReference type="Pfam" id="PF09764"/>
    </source>
</evidence>
<dbReference type="Gene3D" id="3.10.620.10">
    <property type="entry name" value="Protein N-terminal glutamine amidohydrolase, alpha beta roll"/>
    <property type="match status" value="1"/>
</dbReference>
<evidence type="ECO:0000256" key="8">
    <source>
        <dbReference type="RuleBase" id="RU367082"/>
    </source>
</evidence>
<evidence type="ECO:0000256" key="1">
    <source>
        <dbReference type="ARBA" id="ARBA00008985"/>
    </source>
</evidence>
<dbReference type="InterPro" id="IPR023128">
    <property type="entry name" value="Prot_N_Gln_amidohydro_ab_roll"/>
</dbReference>
<accession>A0AAV7F889</accession>
<evidence type="ECO:0000256" key="2">
    <source>
        <dbReference type="ARBA" id="ARBA00011245"/>
    </source>
</evidence>
<gene>
    <name evidence="10" type="ORF">H6P81_001908</name>
</gene>
<dbReference type="FunFam" id="3.10.620.10:FF:000001">
    <property type="entry name" value="Blast:Protein N-terminal glutamine amidohydrolase"/>
    <property type="match status" value="1"/>
</dbReference>
<name>A0AAV7F889_ARIFI</name>
<evidence type="ECO:0000256" key="4">
    <source>
        <dbReference type="ARBA" id="ARBA00021247"/>
    </source>
</evidence>
<feature type="domain" description="Protein N-terminal glutamine amidohydrolase alpha beta roll" evidence="9">
    <location>
        <begin position="28"/>
        <end position="228"/>
    </location>
</feature>
<evidence type="ECO:0000256" key="6">
    <source>
        <dbReference type="ARBA" id="ARBA00029677"/>
    </source>
</evidence>
<dbReference type="GO" id="GO:0070773">
    <property type="term" value="F:protein-N-terminal glutamine amidohydrolase activity"/>
    <property type="evidence" value="ECO:0007669"/>
    <property type="project" value="UniProtKB-UniRule"/>
</dbReference>
<dbReference type="InterPro" id="IPR039733">
    <property type="entry name" value="NTAQ1"/>
</dbReference>
<organism evidence="10 11">
    <name type="scientific">Aristolochia fimbriata</name>
    <name type="common">White veined hardy Dutchman's pipe vine</name>
    <dbReference type="NCBI Taxonomy" id="158543"/>
    <lineage>
        <taxon>Eukaryota</taxon>
        <taxon>Viridiplantae</taxon>
        <taxon>Streptophyta</taxon>
        <taxon>Embryophyta</taxon>
        <taxon>Tracheophyta</taxon>
        <taxon>Spermatophyta</taxon>
        <taxon>Magnoliopsida</taxon>
        <taxon>Magnoliidae</taxon>
        <taxon>Piperales</taxon>
        <taxon>Aristolochiaceae</taxon>
        <taxon>Aristolochia</taxon>
    </lineage>
</organism>
<dbReference type="Pfam" id="PF09764">
    <property type="entry name" value="Nt_Gln_amidase"/>
    <property type="match status" value="1"/>
</dbReference>
<dbReference type="InterPro" id="IPR037132">
    <property type="entry name" value="N_Gln_amidohydro_ab_roll_sf"/>
</dbReference>